<dbReference type="InParanoid" id="D8T511"/>
<dbReference type="GO" id="GO:0016567">
    <property type="term" value="P:protein ubiquitination"/>
    <property type="evidence" value="ECO:0007669"/>
    <property type="project" value="InterPro"/>
</dbReference>
<evidence type="ECO:0000313" key="15">
    <source>
        <dbReference type="EMBL" id="EFJ08268.1"/>
    </source>
</evidence>
<dbReference type="EMBL" id="GL377675">
    <property type="protein sequence ID" value="EFJ08268.1"/>
    <property type="molecule type" value="Genomic_DNA"/>
</dbReference>
<evidence type="ECO:0000259" key="14">
    <source>
        <dbReference type="PROSITE" id="PS50089"/>
    </source>
</evidence>
<keyword evidence="6" id="KW-0479">Metal-binding</keyword>
<dbReference type="Pfam" id="PF12483">
    <property type="entry name" value="GIDE"/>
    <property type="match status" value="1"/>
</dbReference>
<dbReference type="OrthoDB" id="1711136at2759"/>
<dbReference type="GO" id="GO:0061630">
    <property type="term" value="F:ubiquitin protein ligase activity"/>
    <property type="evidence" value="ECO:0007669"/>
    <property type="project" value="UniProtKB-EC"/>
</dbReference>
<dbReference type="SUPFAM" id="SSF57850">
    <property type="entry name" value="RING/U-box"/>
    <property type="match status" value="1"/>
</dbReference>
<dbReference type="Pfam" id="PF13920">
    <property type="entry name" value="zf-C3HC4_3"/>
    <property type="match status" value="1"/>
</dbReference>
<dbReference type="Proteomes" id="UP000001514">
    <property type="component" value="Unassembled WGS sequence"/>
</dbReference>
<evidence type="ECO:0000256" key="7">
    <source>
        <dbReference type="ARBA" id="ARBA00022771"/>
    </source>
</evidence>
<accession>D8T511</accession>
<dbReference type="InterPro" id="IPR001841">
    <property type="entry name" value="Znf_RING"/>
</dbReference>
<keyword evidence="8" id="KW-0833">Ubl conjugation pathway</keyword>
<keyword evidence="11 13" id="KW-0472">Membrane</keyword>
<evidence type="ECO:0000256" key="6">
    <source>
        <dbReference type="ARBA" id="ARBA00022723"/>
    </source>
</evidence>
<dbReference type="KEGG" id="smo:SELMODRAFT_132031"/>
<comment type="subcellular location">
    <subcellularLocation>
        <location evidence="2">Membrane</location>
        <topology evidence="2">Multi-pass membrane protein</topology>
    </subcellularLocation>
</comment>
<dbReference type="AlphaFoldDB" id="D8T511"/>
<dbReference type="FunCoup" id="D8T511">
    <property type="interactions" value="1991"/>
</dbReference>
<dbReference type="PANTHER" id="PTHR47355:SF1">
    <property type="entry name" value="E3 UBIQUITIN-PROTEIN LIGASE SPL2"/>
    <property type="match status" value="1"/>
</dbReference>
<dbReference type="EC" id="2.3.2.27" evidence="3"/>
<dbReference type="eggNOG" id="KOG1571">
    <property type="taxonomic scope" value="Eukaryota"/>
</dbReference>
<sequence>MASHDEEICAALTRLAMAGDGIVLGLGMAALALRTWLKFGSHTRALKQVEGTAQVEIHDLRSLVESGEKEPSSDSSPPLVIVRGRVALPPKTSSEEVLLARNQTDLAVFVERTQTYLFNEWRGLFRWGPEWRGLLGWGSLKEQVAFSRRKIPFVLLDSDPQYDGACVHINMENVEHPLPLVTVFHQLHPVQTSSSTFLQAVFGRRYPVGVIDEEKILPLNREITAVGFLSKHPQGLPAIKSSNQMPFFLTEFSREELIVELTSATHALFWTGIVISSLALGVIGYSAFKNWCKWKEWRRLRQIQEELRREEQVMEEDEEPATTQEGSEVPDGQLCVVCLLRRKRAAFITCGHRVCCMGCARRIRHSQNAANARCPVCRQSVSGYIRVYD</sequence>
<evidence type="ECO:0000256" key="4">
    <source>
        <dbReference type="ARBA" id="ARBA00022679"/>
    </source>
</evidence>
<evidence type="ECO:0000256" key="8">
    <source>
        <dbReference type="ARBA" id="ARBA00022786"/>
    </source>
</evidence>
<evidence type="ECO:0000256" key="5">
    <source>
        <dbReference type="ARBA" id="ARBA00022692"/>
    </source>
</evidence>
<dbReference type="InterPro" id="IPR044247">
    <property type="entry name" value="SPL2-like"/>
</dbReference>
<dbReference type="InterPro" id="IPR013083">
    <property type="entry name" value="Znf_RING/FYVE/PHD"/>
</dbReference>
<dbReference type="CDD" id="cd23145">
    <property type="entry name" value="RING-HC_SPL2-like"/>
    <property type="match status" value="1"/>
</dbReference>
<evidence type="ECO:0000313" key="16">
    <source>
        <dbReference type="Proteomes" id="UP000001514"/>
    </source>
</evidence>
<comment type="catalytic activity">
    <reaction evidence="1">
        <text>S-ubiquitinyl-[E2 ubiquitin-conjugating enzyme]-L-cysteine + [acceptor protein]-L-lysine = [E2 ubiquitin-conjugating enzyme]-L-cysteine + N(6)-ubiquitinyl-[acceptor protein]-L-lysine.</text>
        <dbReference type="EC" id="2.3.2.27"/>
    </reaction>
</comment>
<evidence type="ECO:0000256" key="2">
    <source>
        <dbReference type="ARBA" id="ARBA00004141"/>
    </source>
</evidence>
<dbReference type="PANTHER" id="PTHR47355">
    <property type="entry name" value="E3 UBIQUITIN-PROTEIN LIGASE SPL2"/>
    <property type="match status" value="1"/>
</dbReference>
<feature type="transmembrane region" description="Helical" evidence="13">
    <location>
        <begin position="267"/>
        <end position="288"/>
    </location>
</feature>
<feature type="domain" description="RING-type" evidence="14">
    <location>
        <begin position="335"/>
        <end position="378"/>
    </location>
</feature>
<name>D8T511_SELML</name>
<dbReference type="STRING" id="88036.D8T511"/>
<evidence type="ECO:0000256" key="12">
    <source>
        <dbReference type="PROSITE-ProRule" id="PRU00175"/>
    </source>
</evidence>
<evidence type="ECO:0000256" key="9">
    <source>
        <dbReference type="ARBA" id="ARBA00022833"/>
    </source>
</evidence>
<keyword evidence="10 13" id="KW-1133">Transmembrane helix</keyword>
<keyword evidence="9" id="KW-0862">Zinc</keyword>
<evidence type="ECO:0000256" key="10">
    <source>
        <dbReference type="ARBA" id="ARBA00022989"/>
    </source>
</evidence>
<dbReference type="Gene3D" id="3.30.40.10">
    <property type="entry name" value="Zinc/RING finger domain, C3HC4 (zinc finger)"/>
    <property type="match status" value="1"/>
</dbReference>
<keyword evidence="16" id="KW-1185">Reference proteome</keyword>
<keyword evidence="5 13" id="KW-0812">Transmembrane</keyword>
<organism evidence="16">
    <name type="scientific">Selaginella moellendorffii</name>
    <name type="common">Spikemoss</name>
    <dbReference type="NCBI Taxonomy" id="88036"/>
    <lineage>
        <taxon>Eukaryota</taxon>
        <taxon>Viridiplantae</taxon>
        <taxon>Streptophyta</taxon>
        <taxon>Embryophyta</taxon>
        <taxon>Tracheophyta</taxon>
        <taxon>Lycopodiopsida</taxon>
        <taxon>Selaginellales</taxon>
        <taxon>Selaginellaceae</taxon>
        <taxon>Selaginella</taxon>
    </lineage>
</organism>
<evidence type="ECO:0000256" key="13">
    <source>
        <dbReference type="SAM" id="Phobius"/>
    </source>
</evidence>
<gene>
    <name evidence="15" type="ORF">SELMODRAFT_132031</name>
</gene>
<keyword evidence="4" id="KW-0808">Transferase</keyword>
<dbReference type="HOGENOM" id="CLU_050604_0_0_1"/>
<dbReference type="GO" id="GO:0009507">
    <property type="term" value="C:chloroplast"/>
    <property type="evidence" value="ECO:0000318"/>
    <property type="project" value="GO_Central"/>
</dbReference>
<protein>
    <recommendedName>
        <fullName evidence="3">RING-type E3 ubiquitin transferase</fullName>
        <ecNumber evidence="3">2.3.2.27</ecNumber>
    </recommendedName>
</protein>
<dbReference type="OMA" id="FVVVNMD"/>
<keyword evidence="7 12" id="KW-0863">Zinc-finger</keyword>
<proteinExistence type="predicted"/>
<dbReference type="PROSITE" id="PS50089">
    <property type="entry name" value="ZF_RING_2"/>
    <property type="match status" value="1"/>
</dbReference>
<evidence type="ECO:0000256" key="11">
    <source>
        <dbReference type="ARBA" id="ARBA00023136"/>
    </source>
</evidence>
<evidence type="ECO:0000256" key="1">
    <source>
        <dbReference type="ARBA" id="ARBA00000900"/>
    </source>
</evidence>
<dbReference type="Gramene" id="EFJ08268">
    <property type="protein sequence ID" value="EFJ08268"/>
    <property type="gene ID" value="SELMODRAFT_132031"/>
</dbReference>
<dbReference type="InterPro" id="IPR022170">
    <property type="entry name" value="MUL1-like"/>
</dbReference>
<dbReference type="GO" id="GO:0008270">
    <property type="term" value="F:zinc ion binding"/>
    <property type="evidence" value="ECO:0007669"/>
    <property type="project" value="UniProtKB-KW"/>
</dbReference>
<reference evidence="15 16" key="1">
    <citation type="journal article" date="2011" name="Science">
        <title>The Selaginella genome identifies genetic changes associated with the evolution of vascular plants.</title>
        <authorList>
            <person name="Banks J.A."/>
            <person name="Nishiyama T."/>
            <person name="Hasebe M."/>
            <person name="Bowman J.L."/>
            <person name="Gribskov M."/>
            <person name="dePamphilis C."/>
            <person name="Albert V.A."/>
            <person name="Aono N."/>
            <person name="Aoyama T."/>
            <person name="Ambrose B.A."/>
            <person name="Ashton N.W."/>
            <person name="Axtell M.J."/>
            <person name="Barker E."/>
            <person name="Barker M.S."/>
            <person name="Bennetzen J.L."/>
            <person name="Bonawitz N.D."/>
            <person name="Chapple C."/>
            <person name="Cheng C."/>
            <person name="Correa L.G."/>
            <person name="Dacre M."/>
            <person name="DeBarry J."/>
            <person name="Dreyer I."/>
            <person name="Elias M."/>
            <person name="Engstrom E.M."/>
            <person name="Estelle M."/>
            <person name="Feng L."/>
            <person name="Finet C."/>
            <person name="Floyd S.K."/>
            <person name="Frommer W.B."/>
            <person name="Fujita T."/>
            <person name="Gramzow L."/>
            <person name="Gutensohn M."/>
            <person name="Harholt J."/>
            <person name="Hattori M."/>
            <person name="Heyl A."/>
            <person name="Hirai T."/>
            <person name="Hiwatashi Y."/>
            <person name="Ishikawa M."/>
            <person name="Iwata M."/>
            <person name="Karol K.G."/>
            <person name="Koehler B."/>
            <person name="Kolukisaoglu U."/>
            <person name="Kubo M."/>
            <person name="Kurata T."/>
            <person name="Lalonde S."/>
            <person name="Li K."/>
            <person name="Li Y."/>
            <person name="Litt A."/>
            <person name="Lyons E."/>
            <person name="Manning G."/>
            <person name="Maruyama T."/>
            <person name="Michael T.P."/>
            <person name="Mikami K."/>
            <person name="Miyazaki S."/>
            <person name="Morinaga S."/>
            <person name="Murata T."/>
            <person name="Mueller-Roeber B."/>
            <person name="Nelson D.R."/>
            <person name="Obara M."/>
            <person name="Oguri Y."/>
            <person name="Olmstead R.G."/>
            <person name="Onodera N."/>
            <person name="Petersen B.L."/>
            <person name="Pils B."/>
            <person name="Prigge M."/>
            <person name="Rensing S.A."/>
            <person name="Riano-Pachon D.M."/>
            <person name="Roberts A.W."/>
            <person name="Sato Y."/>
            <person name="Scheller H.V."/>
            <person name="Schulz B."/>
            <person name="Schulz C."/>
            <person name="Shakirov E.V."/>
            <person name="Shibagaki N."/>
            <person name="Shinohara N."/>
            <person name="Shippen D.E."/>
            <person name="Soerensen I."/>
            <person name="Sotooka R."/>
            <person name="Sugimoto N."/>
            <person name="Sugita M."/>
            <person name="Sumikawa N."/>
            <person name="Tanurdzic M."/>
            <person name="Theissen G."/>
            <person name="Ulvskov P."/>
            <person name="Wakazuki S."/>
            <person name="Weng J.K."/>
            <person name="Willats W.W."/>
            <person name="Wipf D."/>
            <person name="Wolf P.G."/>
            <person name="Yang L."/>
            <person name="Zimmer A.D."/>
            <person name="Zhu Q."/>
            <person name="Mitros T."/>
            <person name="Hellsten U."/>
            <person name="Loque D."/>
            <person name="Otillar R."/>
            <person name="Salamov A."/>
            <person name="Schmutz J."/>
            <person name="Shapiro H."/>
            <person name="Lindquist E."/>
            <person name="Lucas S."/>
            <person name="Rokhsar D."/>
            <person name="Grigoriev I.V."/>
        </authorList>
    </citation>
    <scope>NUCLEOTIDE SEQUENCE [LARGE SCALE GENOMIC DNA]</scope>
</reference>
<dbReference type="GO" id="GO:0016020">
    <property type="term" value="C:membrane"/>
    <property type="evidence" value="ECO:0007669"/>
    <property type="project" value="UniProtKB-SubCell"/>
</dbReference>
<evidence type="ECO:0000256" key="3">
    <source>
        <dbReference type="ARBA" id="ARBA00012483"/>
    </source>
</evidence>